<keyword evidence="10" id="KW-1185">Reference proteome</keyword>
<dbReference type="SUPFAM" id="SSF46689">
    <property type="entry name" value="Homeodomain-like"/>
    <property type="match status" value="1"/>
</dbReference>
<dbReference type="RefSeq" id="WP_216351041.1">
    <property type="nucleotide sequence ID" value="NZ_FPAM01000004.1"/>
</dbReference>
<keyword evidence="7" id="KW-0175">Coiled coil</keyword>
<name>A0A1Q5ZY88_9SPHI</name>
<dbReference type="GO" id="GO:0005524">
    <property type="term" value="F:ATP binding"/>
    <property type="evidence" value="ECO:0007669"/>
    <property type="project" value="UniProtKB-KW"/>
</dbReference>
<dbReference type="Pfam" id="PF00158">
    <property type="entry name" value="Sigma54_activat"/>
    <property type="match status" value="1"/>
</dbReference>
<dbReference type="EMBL" id="MPPL01000001">
    <property type="protein sequence ID" value="OKS86709.1"/>
    <property type="molecule type" value="Genomic_DNA"/>
</dbReference>
<dbReference type="InterPro" id="IPR003593">
    <property type="entry name" value="AAA+_ATPase"/>
</dbReference>
<dbReference type="PROSITE" id="PS00675">
    <property type="entry name" value="SIGMA54_INTERACT_1"/>
    <property type="match status" value="1"/>
</dbReference>
<gene>
    <name evidence="9" type="ORF">RG47T_2166</name>
</gene>
<dbReference type="PROSITE" id="PS00688">
    <property type="entry name" value="SIGMA54_INTERACT_3"/>
    <property type="match status" value="1"/>
</dbReference>
<dbReference type="SUPFAM" id="SSF52540">
    <property type="entry name" value="P-loop containing nucleoside triphosphate hydrolases"/>
    <property type="match status" value="1"/>
</dbReference>
<dbReference type="Gene3D" id="3.40.50.300">
    <property type="entry name" value="P-loop containing nucleotide triphosphate hydrolases"/>
    <property type="match status" value="1"/>
</dbReference>
<organism evidence="9 10">
    <name type="scientific">Mucilaginibacter polytrichastri</name>
    <dbReference type="NCBI Taxonomy" id="1302689"/>
    <lineage>
        <taxon>Bacteria</taxon>
        <taxon>Pseudomonadati</taxon>
        <taxon>Bacteroidota</taxon>
        <taxon>Sphingobacteriia</taxon>
        <taxon>Sphingobacteriales</taxon>
        <taxon>Sphingobacteriaceae</taxon>
        <taxon>Mucilaginibacter</taxon>
    </lineage>
</organism>
<dbReference type="Gene3D" id="1.10.8.60">
    <property type="match status" value="1"/>
</dbReference>
<dbReference type="PROSITE" id="PS00676">
    <property type="entry name" value="SIGMA54_INTERACT_2"/>
    <property type="match status" value="1"/>
</dbReference>
<keyword evidence="5" id="KW-0010">Activator</keyword>
<dbReference type="Proteomes" id="UP000186720">
    <property type="component" value="Unassembled WGS sequence"/>
</dbReference>
<keyword evidence="6" id="KW-0804">Transcription</keyword>
<evidence type="ECO:0000256" key="4">
    <source>
        <dbReference type="ARBA" id="ARBA00023125"/>
    </source>
</evidence>
<comment type="caution">
    <text evidence="9">The sequence shown here is derived from an EMBL/GenBank/DDBJ whole genome shotgun (WGS) entry which is preliminary data.</text>
</comment>
<dbReference type="FunFam" id="3.40.50.300:FF:000006">
    <property type="entry name" value="DNA-binding transcriptional regulator NtrC"/>
    <property type="match status" value="1"/>
</dbReference>
<dbReference type="Pfam" id="PF25601">
    <property type="entry name" value="AAA_lid_14"/>
    <property type="match status" value="1"/>
</dbReference>
<sequence>MENYLPQIFSLSNEISAIGNEDQLESFMTGSLNDLIPFTTAHILKIGRQKKTKETIYTYYSKKFVPDDLYVENKNVENKLESWAERAIEHGLIIHKGPNDFKPELSFTSHEIQVGNTKINDYIIIPLSDHSDSAIIIILSFADPIEFNADKQTLIDTLGRQLFLVLKNIQNSKDSNLKRVEDEFLSSLSAEISETKTKLQLSEVIYRNLKKSALGFDIYLTFINELDGTHTLALPDKHGYNYYSQIWSAHTFPLDDGFLDKLVTSKKPRELNISALNASAPPHSYFASWPSCGYQKMAVIPIYNNIGVFGFIFIMSPEPEDLLGTYQTLVKGITFQVSAINDVFIANEIINQKEEEKKILLSISNDFAMTRNKEDLTRVLLHKLKVLIPFSDFTLAIANKERNVHRLWITDFQPHRKLHKNFNFLLDLDFPIDDGLINEVYAATDPIVYQVANMAKRKDAPDYMHFFNETGAVELVGVSMKSGDLHLGGWFLISDKKGVFQKKELEIMKSISSQLSIATANILANERILKHENEKSQLLKLSNHITAFVSKHQLLHVLENELKLMIPFDYVMLFFHNEIGNELYLHSAKLKLEENPLLKRVETEYFPEDVTELLPLDDNGVIFNAEHIGSVKNQQTSLFELNAIREFVGVSLFDGDKVVGRFYLLAKNEHSYRKSQLGLIKGVSDKLSLAIKNIISNEEIVEKEQEKSILLNISNELSGIRNKNDMQLILQESLRKLFYYSHTVTGISDLIKQTYTGYLFDPNSASRSHKDYTHLFNSDHPINNPLIRLVLNAKTPVIFDLDELKSEDIPSWIKMNYESGLREMVMTELYVRNKHLGFFVIFSNKKGLISSKALKLIKGITSQVSIALANLIANEEIIEKENEKSILLELSSEIATVRNKSDLTFNINEKVKKLLPVSHFVINLFNDDLISYTPFLIDVNSVSKGHKDYAFAVRHENITGVALTKLGMMAEQPTAYDVHDWVGRPGFPDIIRVNIESGINQAVLSTLNDGRKKIGFIIFFNRNILPMTAGTINLIKGISAQLTTAIANIMSNEQIATQLEEISSYKRQLEEENLYLQEEIETTHNYSEIIGSDKSMATVFHLISQVAETSSSVLLLGETGTGKELIARALHNTSLRKDKLMVKVNCATLPANLIESELFGHERGSFTGATERRIGKFELANNGTIFLDEIGEMPLDLQVKLLRALQEKEIERVGGKSVIKVNVRVIAATNRNLKKEVQLGNFRSDLFFRLNVFPITLPPLRERKDDIPELAMHFLTKYAIKATKHDLKFSSRVIKQLVSYQWPGNVRELEHLIERSILLANGPVINQIDLPNPENEEQIQIPMNDRIRTIDEVEREHIIAVLKSCKGKVAGIGGAAQLLKIPATTLNSKIARLKINKGLMQVLPNT</sequence>
<evidence type="ECO:0000313" key="9">
    <source>
        <dbReference type="EMBL" id="OKS86709.1"/>
    </source>
</evidence>
<dbReference type="InterPro" id="IPR058031">
    <property type="entry name" value="AAA_lid_NorR"/>
</dbReference>
<keyword evidence="1" id="KW-0547">Nucleotide-binding</keyword>
<evidence type="ECO:0000256" key="2">
    <source>
        <dbReference type="ARBA" id="ARBA00022840"/>
    </source>
</evidence>
<evidence type="ECO:0000256" key="5">
    <source>
        <dbReference type="ARBA" id="ARBA00023159"/>
    </source>
</evidence>
<dbReference type="InterPro" id="IPR029016">
    <property type="entry name" value="GAF-like_dom_sf"/>
</dbReference>
<dbReference type="PROSITE" id="PS50045">
    <property type="entry name" value="SIGMA54_INTERACT_4"/>
    <property type="match status" value="1"/>
</dbReference>
<feature type="domain" description="Sigma-54 factor interaction" evidence="8">
    <location>
        <begin position="1089"/>
        <end position="1318"/>
    </location>
</feature>
<evidence type="ECO:0000313" key="10">
    <source>
        <dbReference type="Proteomes" id="UP000186720"/>
    </source>
</evidence>
<dbReference type="PANTHER" id="PTHR32071">
    <property type="entry name" value="TRANSCRIPTIONAL REGULATORY PROTEIN"/>
    <property type="match status" value="1"/>
</dbReference>
<dbReference type="SMART" id="SM00382">
    <property type="entry name" value="AAA"/>
    <property type="match status" value="1"/>
</dbReference>
<evidence type="ECO:0000256" key="7">
    <source>
        <dbReference type="SAM" id="Coils"/>
    </source>
</evidence>
<dbReference type="SUPFAM" id="SSF55781">
    <property type="entry name" value="GAF domain-like"/>
    <property type="match status" value="4"/>
</dbReference>
<dbReference type="InterPro" id="IPR025944">
    <property type="entry name" value="Sigma_54_int_dom_CS"/>
</dbReference>
<dbReference type="InterPro" id="IPR027417">
    <property type="entry name" value="P-loop_NTPase"/>
</dbReference>
<protein>
    <recommendedName>
        <fullName evidence="8">Sigma-54 factor interaction domain-containing protein</fullName>
    </recommendedName>
</protein>
<dbReference type="CDD" id="cd00009">
    <property type="entry name" value="AAA"/>
    <property type="match status" value="1"/>
</dbReference>
<evidence type="ECO:0000259" key="8">
    <source>
        <dbReference type="PROSITE" id="PS50045"/>
    </source>
</evidence>
<evidence type="ECO:0000256" key="3">
    <source>
        <dbReference type="ARBA" id="ARBA00023015"/>
    </source>
</evidence>
<accession>A0A1Q5ZY88</accession>
<evidence type="ECO:0000256" key="1">
    <source>
        <dbReference type="ARBA" id="ARBA00022741"/>
    </source>
</evidence>
<keyword evidence="3" id="KW-0805">Transcription regulation</keyword>
<keyword evidence="2" id="KW-0067">ATP-binding</keyword>
<dbReference type="GO" id="GO:0003677">
    <property type="term" value="F:DNA binding"/>
    <property type="evidence" value="ECO:0007669"/>
    <property type="project" value="UniProtKB-KW"/>
</dbReference>
<dbReference type="InterPro" id="IPR025662">
    <property type="entry name" value="Sigma_54_int_dom_ATP-bd_1"/>
</dbReference>
<dbReference type="InterPro" id="IPR002078">
    <property type="entry name" value="Sigma_54_int"/>
</dbReference>
<reference evidence="9 10" key="1">
    <citation type="submission" date="2016-11" db="EMBL/GenBank/DDBJ databases">
        <title>Whole Genome Sequencing of Mucilaginibacter polytrichastri RG4-7(T) isolated from the moss sample.</title>
        <authorList>
            <person name="Li Y."/>
        </authorList>
    </citation>
    <scope>NUCLEOTIDE SEQUENCE [LARGE SCALE GENOMIC DNA]</scope>
    <source>
        <strain evidence="9 10">RG4-7</strain>
    </source>
</reference>
<dbReference type="Gene3D" id="1.10.10.60">
    <property type="entry name" value="Homeodomain-like"/>
    <property type="match status" value="1"/>
</dbReference>
<dbReference type="GO" id="GO:0006355">
    <property type="term" value="P:regulation of DNA-templated transcription"/>
    <property type="evidence" value="ECO:0007669"/>
    <property type="project" value="InterPro"/>
</dbReference>
<keyword evidence="4" id="KW-0238">DNA-binding</keyword>
<proteinExistence type="predicted"/>
<feature type="coiled-coil region" evidence="7">
    <location>
        <begin position="1052"/>
        <end position="1079"/>
    </location>
</feature>
<dbReference type="InterPro" id="IPR025943">
    <property type="entry name" value="Sigma_54_int_dom_ATP-bd_2"/>
</dbReference>
<evidence type="ECO:0000256" key="6">
    <source>
        <dbReference type="ARBA" id="ARBA00023163"/>
    </source>
</evidence>
<dbReference type="Gene3D" id="3.30.450.40">
    <property type="match status" value="4"/>
</dbReference>
<dbReference type="STRING" id="1302689.RG47T_2166"/>
<dbReference type="PANTHER" id="PTHR32071:SF117">
    <property type="entry name" value="PTS-DEPENDENT DIHYDROXYACETONE KINASE OPERON REGULATORY PROTEIN-RELATED"/>
    <property type="match status" value="1"/>
</dbReference>
<dbReference type="InterPro" id="IPR009057">
    <property type="entry name" value="Homeodomain-like_sf"/>
</dbReference>